<evidence type="ECO:0000313" key="3">
    <source>
        <dbReference type="Proteomes" id="UP000257109"/>
    </source>
</evidence>
<protein>
    <submittedName>
        <fullName evidence="2">Uncharacterized protein</fullName>
    </submittedName>
</protein>
<gene>
    <name evidence="2" type="ORF">CR513_52364</name>
</gene>
<feature type="non-terminal residue" evidence="2">
    <location>
        <position position="1"/>
    </location>
</feature>
<dbReference type="AlphaFoldDB" id="A0A371ERD4"/>
<organism evidence="2 3">
    <name type="scientific">Mucuna pruriens</name>
    <name type="common">Velvet bean</name>
    <name type="synonym">Dolichos pruriens</name>
    <dbReference type="NCBI Taxonomy" id="157652"/>
    <lineage>
        <taxon>Eukaryota</taxon>
        <taxon>Viridiplantae</taxon>
        <taxon>Streptophyta</taxon>
        <taxon>Embryophyta</taxon>
        <taxon>Tracheophyta</taxon>
        <taxon>Spermatophyta</taxon>
        <taxon>Magnoliopsida</taxon>
        <taxon>eudicotyledons</taxon>
        <taxon>Gunneridae</taxon>
        <taxon>Pentapetalae</taxon>
        <taxon>rosids</taxon>
        <taxon>fabids</taxon>
        <taxon>Fabales</taxon>
        <taxon>Fabaceae</taxon>
        <taxon>Papilionoideae</taxon>
        <taxon>50 kb inversion clade</taxon>
        <taxon>NPAAA clade</taxon>
        <taxon>indigoferoid/millettioid clade</taxon>
        <taxon>Phaseoleae</taxon>
        <taxon>Mucuna</taxon>
    </lineage>
</organism>
<sequence length="236" mass="27420">MERFSTMVVKIRDLNLEVALYSIIMTLKPELFLNSLWKRPSTSIDELRTWAFARWCQGQAPGSNKLKEGRGNPKPTDKQEGQGRGCAKTQGYVAGRGNQRRVDRAPLQRRLPQRANKTKYYRYHRNYSHTIEAYRTLRDKIEELVQASHLREFNTEKEIKTNYRKRETTAKHKEPRNPDREDEGTERLMGVINTIAGGFIGGSTSSAKKRYLRMINNIHSKVDKVRRELPPITFIG</sequence>
<evidence type="ECO:0000256" key="1">
    <source>
        <dbReference type="SAM" id="MobiDB-lite"/>
    </source>
</evidence>
<evidence type="ECO:0000313" key="2">
    <source>
        <dbReference type="EMBL" id="RDX68623.1"/>
    </source>
</evidence>
<dbReference type="EMBL" id="QJKJ01012455">
    <property type="protein sequence ID" value="RDX68623.1"/>
    <property type="molecule type" value="Genomic_DNA"/>
</dbReference>
<dbReference type="OrthoDB" id="1751727at2759"/>
<proteinExistence type="predicted"/>
<dbReference type="Proteomes" id="UP000257109">
    <property type="component" value="Unassembled WGS sequence"/>
</dbReference>
<feature type="region of interest" description="Disordered" evidence="1">
    <location>
        <begin position="61"/>
        <end position="90"/>
    </location>
</feature>
<reference evidence="2" key="1">
    <citation type="submission" date="2018-05" db="EMBL/GenBank/DDBJ databases">
        <title>Draft genome of Mucuna pruriens seed.</title>
        <authorList>
            <person name="Nnadi N.E."/>
            <person name="Vos R."/>
            <person name="Hasami M.H."/>
            <person name="Devisetty U.K."/>
            <person name="Aguiy J.C."/>
        </authorList>
    </citation>
    <scope>NUCLEOTIDE SEQUENCE [LARGE SCALE GENOMIC DNA]</scope>
    <source>
        <strain evidence="2">JCA_2017</strain>
    </source>
</reference>
<feature type="region of interest" description="Disordered" evidence="1">
    <location>
        <begin position="161"/>
        <end position="186"/>
    </location>
</feature>
<feature type="compositionally biased region" description="Basic and acidic residues" evidence="1">
    <location>
        <begin position="161"/>
        <end position="179"/>
    </location>
</feature>
<accession>A0A371ERD4</accession>
<feature type="compositionally biased region" description="Basic and acidic residues" evidence="1">
    <location>
        <begin position="65"/>
        <end position="81"/>
    </location>
</feature>
<name>A0A371ERD4_MUCPR</name>
<keyword evidence="3" id="KW-1185">Reference proteome</keyword>
<comment type="caution">
    <text evidence="2">The sequence shown here is derived from an EMBL/GenBank/DDBJ whole genome shotgun (WGS) entry which is preliminary data.</text>
</comment>